<evidence type="ECO:0000256" key="5">
    <source>
        <dbReference type="ARBA" id="ARBA00021898"/>
    </source>
</evidence>
<evidence type="ECO:0000313" key="13">
    <source>
        <dbReference type="EMBL" id="MBB6142578.1"/>
    </source>
</evidence>
<dbReference type="CDD" id="cd00060">
    <property type="entry name" value="FHA"/>
    <property type="match status" value="1"/>
</dbReference>
<evidence type="ECO:0000256" key="6">
    <source>
        <dbReference type="ARBA" id="ARBA00022475"/>
    </source>
</evidence>
<evidence type="ECO:0000256" key="2">
    <source>
        <dbReference type="ARBA" id="ARBA00004202"/>
    </source>
</evidence>
<dbReference type="GO" id="GO:0003774">
    <property type="term" value="F:cytoskeletal motor activity"/>
    <property type="evidence" value="ECO:0007669"/>
    <property type="project" value="InterPro"/>
</dbReference>
<dbReference type="InterPro" id="IPR008984">
    <property type="entry name" value="SMAD_FHA_dom_sf"/>
</dbReference>
<dbReference type="SMART" id="SM00240">
    <property type="entry name" value="FHA"/>
    <property type="match status" value="1"/>
</dbReference>
<name>A0A841JVV8_9BACT</name>
<reference evidence="13 14" key="1">
    <citation type="submission" date="2020-08" db="EMBL/GenBank/DDBJ databases">
        <title>Genomic Encyclopedia of Type Strains, Phase IV (KMG-IV): sequencing the most valuable type-strain genomes for metagenomic binning, comparative biology and taxonomic classification.</title>
        <authorList>
            <person name="Goeker M."/>
        </authorList>
    </citation>
    <scope>NUCLEOTIDE SEQUENCE [LARGE SCALE GENOMIC DNA]</scope>
    <source>
        <strain evidence="13 14">DSM 103733</strain>
    </source>
</reference>
<dbReference type="SUPFAM" id="SSF49879">
    <property type="entry name" value="SMAD/FHA domain"/>
    <property type="match status" value="1"/>
</dbReference>
<keyword evidence="6" id="KW-1003">Cell membrane</keyword>
<dbReference type="Gene3D" id="2.30.330.10">
    <property type="entry name" value="SpoA-like"/>
    <property type="match status" value="1"/>
</dbReference>
<dbReference type="PROSITE" id="PS50006">
    <property type="entry name" value="FHA_DOMAIN"/>
    <property type="match status" value="1"/>
</dbReference>
<comment type="caution">
    <text evidence="13">The sequence shown here is derived from an EMBL/GenBank/DDBJ whole genome shotgun (WGS) entry which is preliminary data.</text>
</comment>
<dbReference type="InterPro" id="IPR036429">
    <property type="entry name" value="SpoA-like_sf"/>
</dbReference>
<evidence type="ECO:0000256" key="8">
    <source>
        <dbReference type="ARBA" id="ARBA00022779"/>
    </source>
</evidence>
<gene>
    <name evidence="13" type="ORF">HNQ77_000516</name>
</gene>
<evidence type="ECO:0000256" key="7">
    <source>
        <dbReference type="ARBA" id="ARBA00022500"/>
    </source>
</evidence>
<dbReference type="Gene3D" id="2.60.200.20">
    <property type="match status" value="1"/>
</dbReference>
<dbReference type="Proteomes" id="UP000538666">
    <property type="component" value="Unassembled WGS sequence"/>
</dbReference>
<keyword evidence="14" id="KW-1185">Reference proteome</keyword>
<comment type="subcellular location">
    <subcellularLocation>
        <location evidence="1">Bacterial flagellum basal body</location>
    </subcellularLocation>
    <subcellularLocation>
        <location evidence="2">Cell membrane</location>
        <topology evidence="2">Peripheral membrane protein</topology>
    </subcellularLocation>
</comment>
<dbReference type="PANTHER" id="PTHR30034">
    <property type="entry name" value="FLAGELLAR MOTOR SWITCH PROTEIN FLIM"/>
    <property type="match status" value="1"/>
</dbReference>
<dbReference type="GO" id="GO:0009425">
    <property type="term" value="C:bacterial-type flagellum basal body"/>
    <property type="evidence" value="ECO:0007669"/>
    <property type="project" value="UniProtKB-SubCell"/>
</dbReference>
<evidence type="ECO:0000256" key="9">
    <source>
        <dbReference type="ARBA" id="ARBA00023136"/>
    </source>
</evidence>
<keyword evidence="7" id="KW-0145">Chemotaxis</keyword>
<comment type="similarity">
    <text evidence="4">Belongs to the FliM family.</text>
</comment>
<dbReference type="Pfam" id="PF00498">
    <property type="entry name" value="FHA"/>
    <property type="match status" value="1"/>
</dbReference>
<evidence type="ECO:0000256" key="3">
    <source>
        <dbReference type="ARBA" id="ARBA00009226"/>
    </source>
</evidence>
<dbReference type="InterPro" id="IPR001172">
    <property type="entry name" value="FliN_T3SS_HrcQb"/>
</dbReference>
<evidence type="ECO:0000256" key="4">
    <source>
        <dbReference type="ARBA" id="ARBA00011049"/>
    </source>
</evidence>
<dbReference type="Pfam" id="PF01052">
    <property type="entry name" value="FliMN_C"/>
    <property type="match status" value="1"/>
</dbReference>
<protein>
    <recommendedName>
        <fullName evidence="5">Flagellar motor switch protein FliM</fullName>
    </recommendedName>
</protein>
<comment type="similarity">
    <text evidence="3">Belongs to the FliN/MopA/SpaO family.</text>
</comment>
<organism evidence="13 14">
    <name type="scientific">Silvibacterium bohemicum</name>
    <dbReference type="NCBI Taxonomy" id="1577686"/>
    <lineage>
        <taxon>Bacteria</taxon>
        <taxon>Pseudomonadati</taxon>
        <taxon>Acidobacteriota</taxon>
        <taxon>Terriglobia</taxon>
        <taxon>Terriglobales</taxon>
        <taxon>Acidobacteriaceae</taxon>
        <taxon>Silvibacterium</taxon>
    </lineage>
</organism>
<sequence length="483" mass="53846">MPRHKPKRQSGKLKLFADLKTYSATQVRENNLYRKLFKDLPDCAPWAEEVLRELLPTPTGHELQIILTNELHIDETQTLVFTQKEVSIGRSSTSDISLPLQSISRQHARIFEQDEAFYIEDMQSVSGTFVNKRKLDAAHPCLLNAGDEIRMYPYVLRVAHKSMWTRDEAIGVIAFSPPAYLGAEEFISSFKSDTCLFEARLFSNAGDVVLAINRSLVQAILSRMLRGGGDAGAVDADATLLEFVAACVLERLNRKLQFPFEFSLRPLSRQTSENEFGLMLEAVVRLGGEHGYMRMFLPGSVLEKMATVRNELPPFTKKLLSWQLSLCIGAVVLDADEILQVEPGDTLVYFPEYSLLLPSDPKSATQRGGWRLAKGESAPSDFVVQNFHEWGFEMPQEDSQDQDAAVSAADLSTLPITIHVVLTRVDMNLQELETLAAGSIIQLDEETNSTVQLVSGGKVLGAGELVNLDDGRMGVKIANWRER</sequence>
<dbReference type="Gene3D" id="3.40.1550.10">
    <property type="entry name" value="CheC-like"/>
    <property type="match status" value="1"/>
</dbReference>
<dbReference type="OrthoDB" id="9816434at2"/>
<dbReference type="InterPro" id="IPR001543">
    <property type="entry name" value="FliN-like_C"/>
</dbReference>
<evidence type="ECO:0000259" key="12">
    <source>
        <dbReference type="PROSITE" id="PS50006"/>
    </source>
</evidence>
<evidence type="ECO:0000256" key="1">
    <source>
        <dbReference type="ARBA" id="ARBA00004117"/>
    </source>
</evidence>
<dbReference type="InterPro" id="IPR028976">
    <property type="entry name" value="CheC-like_sf"/>
</dbReference>
<feature type="domain" description="FHA" evidence="12">
    <location>
        <begin position="86"/>
        <end position="135"/>
    </location>
</feature>
<dbReference type="GO" id="GO:0050918">
    <property type="term" value="P:positive chemotaxis"/>
    <property type="evidence" value="ECO:0007669"/>
    <property type="project" value="TreeGrafter"/>
</dbReference>
<evidence type="ECO:0000313" key="14">
    <source>
        <dbReference type="Proteomes" id="UP000538666"/>
    </source>
</evidence>
<dbReference type="SUPFAM" id="SSF101801">
    <property type="entry name" value="Surface presentation of antigens (SPOA)"/>
    <property type="match status" value="1"/>
</dbReference>
<evidence type="ECO:0000256" key="11">
    <source>
        <dbReference type="ARBA" id="ARBA00025044"/>
    </source>
</evidence>
<keyword evidence="10" id="KW-0975">Bacterial flagellum</keyword>
<dbReference type="GO" id="GO:0005886">
    <property type="term" value="C:plasma membrane"/>
    <property type="evidence" value="ECO:0007669"/>
    <property type="project" value="UniProtKB-SubCell"/>
</dbReference>
<keyword evidence="9" id="KW-0472">Membrane</keyword>
<comment type="function">
    <text evidence="11">FliM is one of three proteins (FliG, FliN, FliM) that forms the rotor-mounted switch complex (C ring), located at the base of the basal body. This complex interacts with the CheY and CheZ chemotaxis proteins, in addition to contacting components of the motor that determine the direction of flagellar rotation.</text>
</comment>
<dbReference type="GO" id="GO:0071978">
    <property type="term" value="P:bacterial-type flagellum-dependent swarming motility"/>
    <property type="evidence" value="ECO:0007669"/>
    <property type="project" value="TreeGrafter"/>
</dbReference>
<dbReference type="PRINTS" id="PR00956">
    <property type="entry name" value="FLGMOTORFLIN"/>
</dbReference>
<keyword evidence="8" id="KW-0283">Flagellar rotation</keyword>
<dbReference type="InterPro" id="IPR000253">
    <property type="entry name" value="FHA_dom"/>
</dbReference>
<dbReference type="AlphaFoldDB" id="A0A841JVV8"/>
<accession>A0A841JVV8</accession>
<dbReference type="EMBL" id="JACHEK010000001">
    <property type="protein sequence ID" value="MBB6142578.1"/>
    <property type="molecule type" value="Genomic_DNA"/>
</dbReference>
<evidence type="ECO:0000256" key="10">
    <source>
        <dbReference type="ARBA" id="ARBA00023143"/>
    </source>
</evidence>
<dbReference type="PANTHER" id="PTHR30034:SF5">
    <property type="entry name" value="SECRETION SYSTEM APPARATUS PROTEIN SSAQ"/>
    <property type="match status" value="1"/>
</dbReference>
<proteinExistence type="inferred from homology"/>